<gene>
    <name evidence="4" type="ORF">ACFOSH_42210</name>
</gene>
<proteinExistence type="inferred from homology"/>
<evidence type="ECO:0000256" key="1">
    <source>
        <dbReference type="ARBA" id="ARBA00010617"/>
    </source>
</evidence>
<accession>A0ABV7PD96</accession>
<dbReference type="PROSITE" id="PS00086">
    <property type="entry name" value="CYTOCHROME_P450"/>
    <property type="match status" value="1"/>
</dbReference>
<organism evidence="4 5">
    <name type="scientific">Amycolatopsis speibonae</name>
    <dbReference type="NCBI Taxonomy" id="1450224"/>
    <lineage>
        <taxon>Bacteria</taxon>
        <taxon>Bacillati</taxon>
        <taxon>Actinomycetota</taxon>
        <taxon>Actinomycetes</taxon>
        <taxon>Pseudonocardiales</taxon>
        <taxon>Pseudonocardiaceae</taxon>
        <taxon>Amycolatopsis</taxon>
    </lineage>
</organism>
<feature type="compositionally biased region" description="Polar residues" evidence="3">
    <location>
        <begin position="411"/>
        <end position="425"/>
    </location>
</feature>
<comment type="similarity">
    <text evidence="1 2">Belongs to the cytochrome P450 family.</text>
</comment>
<keyword evidence="2" id="KW-0408">Iron</keyword>
<dbReference type="PANTHER" id="PTHR46696">
    <property type="entry name" value="P450, PUTATIVE (EUROFUNG)-RELATED"/>
    <property type="match status" value="1"/>
</dbReference>
<dbReference type="PANTHER" id="PTHR46696:SF1">
    <property type="entry name" value="CYTOCHROME P450 YJIB-RELATED"/>
    <property type="match status" value="1"/>
</dbReference>
<dbReference type="Pfam" id="PF00067">
    <property type="entry name" value="p450"/>
    <property type="match status" value="1"/>
</dbReference>
<sequence>MTTVDNGIGPSEALAKLFTPEGKREPYGLYEALKELGPVVKLGPKLAFVLGYDACAAALREPGLLVTDAAAHRKTGMIEHSSWQCFTKIMMFSNGDDHERLKGFSRWAYHPRSISGLEPMIRAKANALAERLATLDGDSVDLVEGFSSRLTLAVTGELYGIPASDQIALRSVITDTTTAFEPIFDLRELATGDSGMDVLVDYMAALAADRRKNPRDDLTTRMVREADATGTISTEELVAGLVMFLIAGVQSPSDLIAAAIRTALTEPSRFRADEIDSFMTEVLRFDPPSQVLTRIAGTDLTLDGVPVQAGARVLVLLAAANRDPARFTEPEVFEPRRAPNRPLSFGVGLHYCLGAQLARIQATVGLATLTGTYPRMSLVSEPRYRDQLVQRGLARLEVDLKKSQRHREGAVQSSRNSGEYSSNQW</sequence>
<dbReference type="InterPro" id="IPR036396">
    <property type="entry name" value="Cyt_P450_sf"/>
</dbReference>
<keyword evidence="2" id="KW-0479">Metal-binding</keyword>
<feature type="region of interest" description="Disordered" evidence="3">
    <location>
        <begin position="404"/>
        <end position="425"/>
    </location>
</feature>
<keyword evidence="2" id="KW-0349">Heme</keyword>
<comment type="caution">
    <text evidence="4">The sequence shown here is derived from an EMBL/GenBank/DDBJ whole genome shotgun (WGS) entry which is preliminary data.</text>
</comment>
<dbReference type="RefSeq" id="WP_378247123.1">
    <property type="nucleotide sequence ID" value="NZ_JBHRWK010000116.1"/>
</dbReference>
<dbReference type="EMBL" id="JBHRWK010000116">
    <property type="protein sequence ID" value="MFC3456085.1"/>
    <property type="molecule type" value="Genomic_DNA"/>
</dbReference>
<dbReference type="Proteomes" id="UP001595645">
    <property type="component" value="Unassembled WGS sequence"/>
</dbReference>
<evidence type="ECO:0000313" key="5">
    <source>
        <dbReference type="Proteomes" id="UP001595645"/>
    </source>
</evidence>
<dbReference type="InterPro" id="IPR002397">
    <property type="entry name" value="Cyt_P450_B"/>
</dbReference>
<evidence type="ECO:0000256" key="3">
    <source>
        <dbReference type="SAM" id="MobiDB-lite"/>
    </source>
</evidence>
<dbReference type="InterPro" id="IPR001128">
    <property type="entry name" value="Cyt_P450"/>
</dbReference>
<dbReference type="Gene3D" id="1.10.630.10">
    <property type="entry name" value="Cytochrome P450"/>
    <property type="match status" value="1"/>
</dbReference>
<keyword evidence="2" id="KW-0560">Oxidoreductase</keyword>
<keyword evidence="5" id="KW-1185">Reference proteome</keyword>
<name>A0ABV7PD96_9PSEU</name>
<protein>
    <submittedName>
        <fullName evidence="4">Cytochrome P450</fullName>
    </submittedName>
</protein>
<dbReference type="PRINTS" id="PR00359">
    <property type="entry name" value="BP450"/>
</dbReference>
<evidence type="ECO:0000256" key="2">
    <source>
        <dbReference type="RuleBase" id="RU000461"/>
    </source>
</evidence>
<dbReference type="SUPFAM" id="SSF48264">
    <property type="entry name" value="Cytochrome P450"/>
    <property type="match status" value="1"/>
</dbReference>
<evidence type="ECO:0000313" key="4">
    <source>
        <dbReference type="EMBL" id="MFC3456085.1"/>
    </source>
</evidence>
<reference evidence="5" key="1">
    <citation type="journal article" date="2019" name="Int. J. Syst. Evol. Microbiol.">
        <title>The Global Catalogue of Microorganisms (GCM) 10K type strain sequencing project: providing services to taxonomists for standard genome sequencing and annotation.</title>
        <authorList>
            <consortium name="The Broad Institute Genomics Platform"/>
            <consortium name="The Broad Institute Genome Sequencing Center for Infectious Disease"/>
            <person name="Wu L."/>
            <person name="Ma J."/>
        </authorList>
    </citation>
    <scope>NUCLEOTIDE SEQUENCE [LARGE SCALE GENOMIC DNA]</scope>
    <source>
        <strain evidence="5">CGMCC 4.7676</strain>
    </source>
</reference>
<dbReference type="InterPro" id="IPR017972">
    <property type="entry name" value="Cyt_P450_CS"/>
</dbReference>
<keyword evidence="2" id="KW-0503">Monooxygenase</keyword>